<accession>A0A067LM83</accession>
<dbReference type="AlphaFoldDB" id="A0A067LM83"/>
<dbReference type="OrthoDB" id="1936010at2759"/>
<dbReference type="GO" id="GO:0050793">
    <property type="term" value="P:regulation of developmental process"/>
    <property type="evidence" value="ECO:0007669"/>
    <property type="project" value="InterPro"/>
</dbReference>
<dbReference type="GO" id="GO:0045087">
    <property type="term" value="P:innate immune response"/>
    <property type="evidence" value="ECO:0007669"/>
    <property type="project" value="InterPro"/>
</dbReference>
<organism evidence="1 2">
    <name type="scientific">Jatropha curcas</name>
    <name type="common">Barbados nut</name>
    <dbReference type="NCBI Taxonomy" id="180498"/>
    <lineage>
        <taxon>Eukaryota</taxon>
        <taxon>Viridiplantae</taxon>
        <taxon>Streptophyta</taxon>
        <taxon>Embryophyta</taxon>
        <taxon>Tracheophyta</taxon>
        <taxon>Spermatophyta</taxon>
        <taxon>Magnoliopsida</taxon>
        <taxon>eudicotyledons</taxon>
        <taxon>Gunneridae</taxon>
        <taxon>Pentapetalae</taxon>
        <taxon>rosids</taxon>
        <taxon>fabids</taxon>
        <taxon>Malpighiales</taxon>
        <taxon>Euphorbiaceae</taxon>
        <taxon>Crotonoideae</taxon>
        <taxon>Jatropheae</taxon>
        <taxon>Jatropha</taxon>
    </lineage>
</organism>
<evidence type="ECO:0000313" key="1">
    <source>
        <dbReference type="EMBL" id="KDP45905.1"/>
    </source>
</evidence>
<dbReference type="EMBL" id="KK914225">
    <property type="protein sequence ID" value="KDP45905.1"/>
    <property type="molecule type" value="Genomic_DNA"/>
</dbReference>
<dbReference type="Proteomes" id="UP000027138">
    <property type="component" value="Unassembled WGS sequence"/>
</dbReference>
<dbReference type="PANTHER" id="PTHR34663">
    <property type="entry name" value="OS06G0637400 PROTEIN"/>
    <property type="match status" value="1"/>
</dbReference>
<protein>
    <submittedName>
        <fullName evidence="1">Uncharacterized protein</fullName>
    </submittedName>
</protein>
<proteinExistence type="predicted"/>
<dbReference type="PANTHER" id="PTHR34663:SF21">
    <property type="entry name" value="PROTEIN, PUTATIVE-RELATED"/>
    <property type="match status" value="1"/>
</dbReference>
<gene>
    <name evidence="1" type="ORF">JCGZ_15465</name>
</gene>
<name>A0A067LM83_JATCU</name>
<evidence type="ECO:0000313" key="2">
    <source>
        <dbReference type="Proteomes" id="UP000027138"/>
    </source>
</evidence>
<dbReference type="InterPro" id="IPR044700">
    <property type="entry name" value="PIP2/PIPL1"/>
</dbReference>
<sequence length="73" mass="7796">MLYSTEARRLFSSTSSSSRLHEDVVREIEGVMKGLSLAAVKKSGPSPGVGHKYENLQTIGVVKEGPSPGEGHK</sequence>
<keyword evidence="2" id="KW-1185">Reference proteome</keyword>
<reference evidence="1 2" key="1">
    <citation type="journal article" date="2014" name="PLoS ONE">
        <title>Global Analysis of Gene Expression Profiles in Physic Nut (Jatropha curcas L.) Seedlings Exposed to Salt Stress.</title>
        <authorList>
            <person name="Zhang L."/>
            <person name="Zhang C."/>
            <person name="Wu P."/>
            <person name="Chen Y."/>
            <person name="Li M."/>
            <person name="Jiang H."/>
            <person name="Wu G."/>
        </authorList>
    </citation>
    <scope>NUCLEOTIDE SEQUENCE [LARGE SCALE GENOMIC DNA]</scope>
    <source>
        <strain evidence="2">cv. GZQX0401</strain>
        <tissue evidence="1">Young leaves</tissue>
    </source>
</reference>